<dbReference type="InterPro" id="IPR042100">
    <property type="entry name" value="Bug_dom1"/>
</dbReference>
<sequence>MLNRTSRRGRSLITTIALAATAGLALSACASNNGGGEEDSEFPTKDLRLIVPWQAGGSGDLSARTIAPLLEDELGVNVVVENRPGANGSVGYNWLKEQEPDGYNMSMVGAEVATLQFMDYDISPDDYEFLSQIISGPGAIAVRSDSPYETLQDLIDDAKERPGEVTYSSPGVGSVWDNPAQGLQELADIELTNVPFDGSAPSIAAAAAGDVDFSIDAVGSQKAQVDGGEMRYLAVLTEERLEELPDVPTAAEEGVDLQNASFTGIVVPAGTPEDVVTVLSEAIQAAAQDPAYTDVIESSNLIPLGTSAEEFDAFIQEEEERHGRWIELAQSTE</sequence>
<dbReference type="PANTHER" id="PTHR42928">
    <property type="entry name" value="TRICARBOXYLATE-BINDING PROTEIN"/>
    <property type="match status" value="1"/>
</dbReference>
<gene>
    <name evidence="3" type="ORF">P8192_06090</name>
</gene>
<evidence type="ECO:0000256" key="1">
    <source>
        <dbReference type="ARBA" id="ARBA00006987"/>
    </source>
</evidence>
<keyword evidence="4" id="KW-1185">Reference proteome</keyword>
<proteinExistence type="inferred from homology"/>
<keyword evidence="2" id="KW-0732">Signal</keyword>
<evidence type="ECO:0000313" key="3">
    <source>
        <dbReference type="EMBL" id="WFP17670.1"/>
    </source>
</evidence>
<reference evidence="3 4" key="1">
    <citation type="submission" date="2023-04" db="EMBL/GenBank/DDBJ databases">
        <title>Funneling lignin-derived compounds into biodiesel using alkali-halophilic Citricoccus sp. P2.</title>
        <authorList>
            <person name="Luo C.-B."/>
        </authorList>
    </citation>
    <scope>NUCLEOTIDE SEQUENCE [LARGE SCALE GENOMIC DNA]</scope>
    <source>
        <strain evidence="3 4">P2</strain>
    </source>
</reference>
<evidence type="ECO:0000256" key="2">
    <source>
        <dbReference type="SAM" id="SignalP"/>
    </source>
</evidence>
<dbReference type="CDD" id="cd07012">
    <property type="entry name" value="PBP2_Bug_TTT"/>
    <property type="match status" value="1"/>
</dbReference>
<dbReference type="Gene3D" id="3.40.190.150">
    <property type="entry name" value="Bordetella uptake gene, domain 1"/>
    <property type="match status" value="1"/>
</dbReference>
<dbReference type="Proteomes" id="UP001219037">
    <property type="component" value="Chromosome"/>
</dbReference>
<dbReference type="Gene3D" id="3.40.190.10">
    <property type="entry name" value="Periplasmic binding protein-like II"/>
    <property type="match status" value="1"/>
</dbReference>
<dbReference type="EMBL" id="CP121252">
    <property type="protein sequence ID" value="WFP17670.1"/>
    <property type="molecule type" value="Genomic_DNA"/>
</dbReference>
<feature type="chain" id="PRO_5046683766" evidence="2">
    <location>
        <begin position="31"/>
        <end position="333"/>
    </location>
</feature>
<accession>A0ABY8H944</accession>
<dbReference type="PROSITE" id="PS51257">
    <property type="entry name" value="PROKAR_LIPOPROTEIN"/>
    <property type="match status" value="1"/>
</dbReference>
<dbReference type="Pfam" id="PF03401">
    <property type="entry name" value="TctC"/>
    <property type="match status" value="1"/>
</dbReference>
<organism evidence="3 4">
    <name type="scientific">Citricoccus muralis</name>
    <dbReference type="NCBI Taxonomy" id="169134"/>
    <lineage>
        <taxon>Bacteria</taxon>
        <taxon>Bacillati</taxon>
        <taxon>Actinomycetota</taxon>
        <taxon>Actinomycetes</taxon>
        <taxon>Micrococcales</taxon>
        <taxon>Micrococcaceae</taxon>
        <taxon>Citricoccus</taxon>
    </lineage>
</organism>
<dbReference type="InterPro" id="IPR005064">
    <property type="entry name" value="BUG"/>
</dbReference>
<protein>
    <submittedName>
        <fullName evidence="3">Tripartite tricarboxylate transporter substrate binding protein</fullName>
    </submittedName>
</protein>
<dbReference type="PANTHER" id="PTHR42928:SF5">
    <property type="entry name" value="BLR1237 PROTEIN"/>
    <property type="match status" value="1"/>
</dbReference>
<feature type="signal peptide" evidence="2">
    <location>
        <begin position="1"/>
        <end position="30"/>
    </location>
</feature>
<dbReference type="RefSeq" id="WP_278159350.1">
    <property type="nucleotide sequence ID" value="NZ_CP121252.1"/>
</dbReference>
<dbReference type="SUPFAM" id="SSF53850">
    <property type="entry name" value="Periplasmic binding protein-like II"/>
    <property type="match status" value="1"/>
</dbReference>
<dbReference type="PIRSF" id="PIRSF017082">
    <property type="entry name" value="YflP"/>
    <property type="match status" value="1"/>
</dbReference>
<name>A0ABY8H944_9MICC</name>
<comment type="similarity">
    <text evidence="1">Belongs to the UPF0065 (bug) family.</text>
</comment>
<evidence type="ECO:0000313" key="4">
    <source>
        <dbReference type="Proteomes" id="UP001219037"/>
    </source>
</evidence>